<sequence length="174" mass="20403">MPCDRITRRNITTACNLCRKKKQRCNGGPVCSRCKEKKIKCDYPKPKKRGPPRNIEYVRCSITNRFYDNDNNNNNNNEVENPNLSKDKIEDPPDQMPVNLQSFDNVNNNNNQSSTVNTQENNTSNPYPFSNYPHFPSNYLNINPFVMITKESIENHINDFLYYHDQQNNEPRPQ</sequence>
<evidence type="ECO:0000259" key="2">
    <source>
        <dbReference type="PROSITE" id="PS50048"/>
    </source>
</evidence>
<dbReference type="EMBL" id="BLAL01000065">
    <property type="protein sequence ID" value="GES82923.1"/>
    <property type="molecule type" value="Genomic_DNA"/>
</dbReference>
<dbReference type="GO" id="GO:0008270">
    <property type="term" value="F:zinc ion binding"/>
    <property type="evidence" value="ECO:0007669"/>
    <property type="project" value="InterPro"/>
</dbReference>
<dbReference type="PROSITE" id="PS50048">
    <property type="entry name" value="ZN2_CY6_FUNGAL_2"/>
    <property type="match status" value="1"/>
</dbReference>
<reference evidence="4" key="2">
    <citation type="submission" date="2019-10" db="EMBL/GenBank/DDBJ databases">
        <title>Conservation and host-specific expression of non-tandemly repeated heterogenous ribosome RNA gene in arbuscular mycorrhizal fungi.</title>
        <authorList>
            <person name="Maeda T."/>
            <person name="Kobayashi Y."/>
            <person name="Nakagawa T."/>
            <person name="Ezawa T."/>
            <person name="Yamaguchi K."/>
            <person name="Bino T."/>
            <person name="Nishimoto Y."/>
            <person name="Shigenobu S."/>
            <person name="Kawaguchi M."/>
        </authorList>
    </citation>
    <scope>NUCLEOTIDE SEQUENCE</scope>
    <source>
        <strain evidence="4">HR1</strain>
    </source>
</reference>
<feature type="compositionally biased region" description="Low complexity" evidence="1">
    <location>
        <begin position="98"/>
        <end position="125"/>
    </location>
</feature>
<comment type="caution">
    <text evidence="3">The sequence shown here is derived from an EMBL/GenBank/DDBJ whole genome shotgun (WGS) entry which is preliminary data.</text>
</comment>
<dbReference type="SMART" id="SM00066">
    <property type="entry name" value="GAL4"/>
    <property type="match status" value="1"/>
</dbReference>
<feature type="compositionally biased region" description="Low complexity" evidence="1">
    <location>
        <begin position="69"/>
        <end position="83"/>
    </location>
</feature>
<dbReference type="Proteomes" id="UP000247702">
    <property type="component" value="Unassembled WGS sequence"/>
</dbReference>
<organism evidence="3 5">
    <name type="scientific">Rhizophagus clarus</name>
    <dbReference type="NCBI Taxonomy" id="94130"/>
    <lineage>
        <taxon>Eukaryota</taxon>
        <taxon>Fungi</taxon>
        <taxon>Fungi incertae sedis</taxon>
        <taxon>Mucoromycota</taxon>
        <taxon>Glomeromycotina</taxon>
        <taxon>Glomeromycetes</taxon>
        <taxon>Glomerales</taxon>
        <taxon>Glomeraceae</taxon>
        <taxon>Rhizophagus</taxon>
    </lineage>
</organism>
<dbReference type="Proteomes" id="UP000615446">
    <property type="component" value="Unassembled WGS sequence"/>
</dbReference>
<evidence type="ECO:0000256" key="1">
    <source>
        <dbReference type="SAM" id="MobiDB-lite"/>
    </source>
</evidence>
<feature type="region of interest" description="Disordered" evidence="1">
    <location>
        <begin position="66"/>
        <end position="127"/>
    </location>
</feature>
<evidence type="ECO:0000313" key="4">
    <source>
        <dbReference type="EMBL" id="GES82923.1"/>
    </source>
</evidence>
<keyword evidence="5" id="KW-1185">Reference proteome</keyword>
<dbReference type="InterPro" id="IPR001138">
    <property type="entry name" value="Zn2Cys6_DnaBD"/>
</dbReference>
<protein>
    <recommendedName>
        <fullName evidence="2">Zn(2)-C6 fungal-type domain-containing protein</fullName>
    </recommendedName>
</protein>
<name>A0A2Z6SJ84_9GLOM</name>
<reference evidence="3 5" key="1">
    <citation type="submission" date="2017-11" db="EMBL/GenBank/DDBJ databases">
        <title>The genome of Rhizophagus clarus HR1 reveals common genetic basis of auxotrophy among arbuscular mycorrhizal fungi.</title>
        <authorList>
            <person name="Kobayashi Y."/>
        </authorList>
    </citation>
    <scope>NUCLEOTIDE SEQUENCE [LARGE SCALE GENOMIC DNA]</scope>
    <source>
        <strain evidence="3 5">HR1</strain>
    </source>
</reference>
<feature type="domain" description="Zn(2)-C6 fungal-type" evidence="2">
    <location>
        <begin position="14"/>
        <end position="43"/>
    </location>
</feature>
<dbReference type="PROSITE" id="PS00463">
    <property type="entry name" value="ZN2_CY6_FUNGAL_1"/>
    <property type="match status" value="1"/>
</dbReference>
<dbReference type="EMBL" id="BEXD01004046">
    <property type="protein sequence ID" value="GBC06039.1"/>
    <property type="molecule type" value="Genomic_DNA"/>
</dbReference>
<proteinExistence type="predicted"/>
<dbReference type="AlphaFoldDB" id="A0A2Z6SJ84"/>
<dbReference type="Gene3D" id="4.10.240.10">
    <property type="entry name" value="Zn(2)-C6 fungal-type DNA-binding domain"/>
    <property type="match status" value="1"/>
</dbReference>
<evidence type="ECO:0000313" key="5">
    <source>
        <dbReference type="Proteomes" id="UP000247702"/>
    </source>
</evidence>
<dbReference type="GO" id="GO:0000981">
    <property type="term" value="F:DNA-binding transcription factor activity, RNA polymerase II-specific"/>
    <property type="evidence" value="ECO:0007669"/>
    <property type="project" value="InterPro"/>
</dbReference>
<evidence type="ECO:0000313" key="3">
    <source>
        <dbReference type="EMBL" id="GBC06039.1"/>
    </source>
</evidence>
<dbReference type="InterPro" id="IPR036864">
    <property type="entry name" value="Zn2-C6_fun-type_DNA-bd_sf"/>
</dbReference>
<dbReference type="Pfam" id="PF00172">
    <property type="entry name" value="Zn_clus"/>
    <property type="match status" value="1"/>
</dbReference>
<dbReference type="OrthoDB" id="3362851at2759"/>
<dbReference type="SUPFAM" id="SSF57701">
    <property type="entry name" value="Zn2/Cys6 DNA-binding domain"/>
    <property type="match status" value="1"/>
</dbReference>
<gene>
    <name evidence="4" type="ORF">RCL2_001010100</name>
    <name evidence="3" type="ORF">RclHR1_06580011</name>
</gene>
<dbReference type="CDD" id="cd00067">
    <property type="entry name" value="GAL4"/>
    <property type="match status" value="1"/>
</dbReference>
<accession>A0A2Z6SJ84</accession>